<sequence>MAFQIQEAEVQHHMDTLNRNIQGTCNGEQNHDNNNVVVSPEVLAVQPTVDKQIVGGNQPLKLLERGKAQWGCTHLELYLRAKLQGNVKSGNDNNKSGNTRWPVGVCFSFHKGLGSKTKPDIVRQKIQNEIYANRSVGPFDAKPFTEMQLSPLGLAEKKMPGTYRMIHHLSFPEGSSINDNIPQDKCSVQYASIHDAIELIKTVRRKSFCAKTDISSAFRIINIKESQYKLFGFMWKGKHYYDKNLQMGCSSSCQTFENFSTAIEWIAKNKALIPNIVHILDDFLIVDQTEDGCKKKLERVLAICKDMDRWLTSDQLHLFTDASGTYGYGALFGSQWFLGKWDTKWQKQNIAFLELYPIVLAVEIWGHRFENQCIYFHTDNIALVSVINKQTSKDALIMFLIKRLVLHCLRNNVNFKAKHIYGSKNVLADALSRQQVQKFHRLAPWADTVPKPVPNLSDLPSYRNS</sequence>
<evidence type="ECO:0000313" key="1">
    <source>
        <dbReference type="EMBL" id="CAC5410605.1"/>
    </source>
</evidence>
<dbReference type="AlphaFoldDB" id="A0A6J8DRN1"/>
<organism evidence="1 2">
    <name type="scientific">Mytilus coruscus</name>
    <name type="common">Sea mussel</name>
    <dbReference type="NCBI Taxonomy" id="42192"/>
    <lineage>
        <taxon>Eukaryota</taxon>
        <taxon>Metazoa</taxon>
        <taxon>Spiralia</taxon>
        <taxon>Lophotrochozoa</taxon>
        <taxon>Mollusca</taxon>
        <taxon>Bivalvia</taxon>
        <taxon>Autobranchia</taxon>
        <taxon>Pteriomorphia</taxon>
        <taxon>Mytilida</taxon>
        <taxon>Mytiloidea</taxon>
        <taxon>Mytilidae</taxon>
        <taxon>Mytilinae</taxon>
        <taxon>Mytilus</taxon>
    </lineage>
</organism>
<protein>
    <recommendedName>
        <fullName evidence="3">Reverse transcriptase domain-containing protein</fullName>
    </recommendedName>
</protein>
<gene>
    <name evidence="1" type="ORF">MCOR_43779</name>
</gene>
<dbReference type="Gene3D" id="3.30.70.270">
    <property type="match status" value="1"/>
</dbReference>
<dbReference type="InterPro" id="IPR043128">
    <property type="entry name" value="Rev_trsase/Diguanyl_cyclase"/>
</dbReference>
<dbReference type="OrthoDB" id="2678913at2759"/>
<reference evidence="1 2" key="1">
    <citation type="submission" date="2020-06" db="EMBL/GenBank/DDBJ databases">
        <authorList>
            <person name="Li R."/>
            <person name="Bekaert M."/>
        </authorList>
    </citation>
    <scope>NUCLEOTIDE SEQUENCE [LARGE SCALE GENOMIC DNA]</scope>
    <source>
        <strain evidence="2">wild</strain>
    </source>
</reference>
<dbReference type="EMBL" id="CACVKT020007779">
    <property type="protein sequence ID" value="CAC5410605.1"/>
    <property type="molecule type" value="Genomic_DNA"/>
</dbReference>
<accession>A0A6J8DRN1</accession>
<dbReference type="InterPro" id="IPR043502">
    <property type="entry name" value="DNA/RNA_pol_sf"/>
</dbReference>
<dbReference type="CDD" id="cd09275">
    <property type="entry name" value="RNase_HI_RT_DIRS1"/>
    <property type="match status" value="1"/>
</dbReference>
<name>A0A6J8DRN1_MYTCO</name>
<dbReference type="SUPFAM" id="SSF56672">
    <property type="entry name" value="DNA/RNA polymerases"/>
    <property type="match status" value="1"/>
</dbReference>
<dbReference type="Proteomes" id="UP000507470">
    <property type="component" value="Unassembled WGS sequence"/>
</dbReference>
<dbReference type="Gene3D" id="3.10.10.10">
    <property type="entry name" value="HIV Type 1 Reverse Transcriptase, subunit A, domain 1"/>
    <property type="match status" value="1"/>
</dbReference>
<evidence type="ECO:0008006" key="3">
    <source>
        <dbReference type="Google" id="ProtNLM"/>
    </source>
</evidence>
<proteinExistence type="predicted"/>
<dbReference type="PANTHER" id="PTHR33050">
    <property type="entry name" value="REVERSE TRANSCRIPTASE DOMAIN-CONTAINING PROTEIN"/>
    <property type="match status" value="1"/>
</dbReference>
<dbReference type="PANTHER" id="PTHR33050:SF8">
    <property type="entry name" value="REVERSE TRANSCRIPTASE DOMAIN-CONTAINING PROTEIN"/>
    <property type="match status" value="1"/>
</dbReference>
<dbReference type="InterPro" id="IPR052055">
    <property type="entry name" value="Hepadnavirus_pol/RT"/>
</dbReference>
<keyword evidence="2" id="KW-1185">Reference proteome</keyword>
<evidence type="ECO:0000313" key="2">
    <source>
        <dbReference type="Proteomes" id="UP000507470"/>
    </source>
</evidence>